<dbReference type="PANTHER" id="PTHR37984">
    <property type="entry name" value="PROTEIN CBG26694"/>
    <property type="match status" value="1"/>
</dbReference>
<dbReference type="Gene3D" id="3.30.420.10">
    <property type="entry name" value="Ribonuclease H-like superfamily/Ribonuclease H"/>
    <property type="match status" value="1"/>
</dbReference>
<dbReference type="InterPro" id="IPR050951">
    <property type="entry name" value="Retrovirus_Pol_polyprotein"/>
</dbReference>
<dbReference type="OrthoDB" id="5988424at2759"/>
<organism evidence="2 3">
    <name type="scientific">Exaiptasia diaphana</name>
    <name type="common">Tropical sea anemone</name>
    <name type="synonym">Aiptasia pulchella</name>
    <dbReference type="NCBI Taxonomy" id="2652724"/>
    <lineage>
        <taxon>Eukaryota</taxon>
        <taxon>Metazoa</taxon>
        <taxon>Cnidaria</taxon>
        <taxon>Anthozoa</taxon>
        <taxon>Hexacorallia</taxon>
        <taxon>Actiniaria</taxon>
        <taxon>Aiptasiidae</taxon>
        <taxon>Exaiptasia</taxon>
    </lineage>
</organism>
<dbReference type="GeneID" id="110248265"/>
<sequence>MTEFESTRKKLKKVFSIHGIPEVVQTDNGPPLNSHAFHEFTDEMGFRHKRITPLHPKAQGQVEGFNKLVNKIDAIATQDGAIVDLLQTYRRTPHPSTRMPPYQLLMGR</sequence>
<feature type="domain" description="Integrase catalytic" evidence="1">
    <location>
        <begin position="1"/>
        <end position="71"/>
    </location>
</feature>
<reference evidence="2" key="1">
    <citation type="submission" date="2022-11" db="UniProtKB">
        <authorList>
            <consortium name="EnsemblMetazoa"/>
        </authorList>
    </citation>
    <scope>IDENTIFICATION</scope>
</reference>
<dbReference type="EnsemblMetazoa" id="XM_021054769.1">
    <property type="protein sequence ID" value="XP_020910428.1"/>
    <property type="gene ID" value="LOC110248265"/>
</dbReference>
<dbReference type="InterPro" id="IPR001584">
    <property type="entry name" value="Integrase_cat-core"/>
</dbReference>
<evidence type="ECO:0000313" key="2">
    <source>
        <dbReference type="EnsemblMetazoa" id="XP_020910428.1"/>
    </source>
</evidence>
<dbReference type="PROSITE" id="PS50994">
    <property type="entry name" value="INTEGRASE"/>
    <property type="match status" value="1"/>
</dbReference>
<dbReference type="GO" id="GO:0003676">
    <property type="term" value="F:nucleic acid binding"/>
    <property type="evidence" value="ECO:0007669"/>
    <property type="project" value="InterPro"/>
</dbReference>
<accession>A0A913XVC5</accession>
<dbReference type="GO" id="GO:0015074">
    <property type="term" value="P:DNA integration"/>
    <property type="evidence" value="ECO:0007669"/>
    <property type="project" value="InterPro"/>
</dbReference>
<dbReference type="InterPro" id="IPR012337">
    <property type="entry name" value="RNaseH-like_sf"/>
</dbReference>
<proteinExistence type="predicted"/>
<evidence type="ECO:0000259" key="1">
    <source>
        <dbReference type="PROSITE" id="PS50994"/>
    </source>
</evidence>
<dbReference type="PANTHER" id="PTHR37984:SF5">
    <property type="entry name" value="PROTEIN NYNRIN-LIKE"/>
    <property type="match status" value="1"/>
</dbReference>
<dbReference type="Proteomes" id="UP000887567">
    <property type="component" value="Unplaced"/>
</dbReference>
<dbReference type="KEGG" id="epa:110248265"/>
<dbReference type="AlphaFoldDB" id="A0A913XVC5"/>
<dbReference type="RefSeq" id="XP_020910428.1">
    <property type="nucleotide sequence ID" value="XM_021054769.1"/>
</dbReference>
<protein>
    <recommendedName>
        <fullName evidence="1">Integrase catalytic domain-containing protein</fullName>
    </recommendedName>
</protein>
<dbReference type="SUPFAM" id="SSF53098">
    <property type="entry name" value="Ribonuclease H-like"/>
    <property type="match status" value="1"/>
</dbReference>
<keyword evidence="3" id="KW-1185">Reference proteome</keyword>
<evidence type="ECO:0000313" key="3">
    <source>
        <dbReference type="Proteomes" id="UP000887567"/>
    </source>
</evidence>
<dbReference type="InterPro" id="IPR036397">
    <property type="entry name" value="RNaseH_sf"/>
</dbReference>
<name>A0A913XVC5_EXADI</name>